<dbReference type="EMBL" id="JAVHJM010000005">
    <property type="protein sequence ID" value="KAK6514042.1"/>
    <property type="molecule type" value="Genomic_DNA"/>
</dbReference>
<feature type="region of interest" description="Disordered" evidence="1">
    <location>
        <begin position="390"/>
        <end position="435"/>
    </location>
</feature>
<organism evidence="2 3">
    <name type="scientific">Arthrobotrys conoides</name>
    <dbReference type="NCBI Taxonomy" id="74498"/>
    <lineage>
        <taxon>Eukaryota</taxon>
        <taxon>Fungi</taxon>
        <taxon>Dikarya</taxon>
        <taxon>Ascomycota</taxon>
        <taxon>Pezizomycotina</taxon>
        <taxon>Orbiliomycetes</taxon>
        <taxon>Orbiliales</taxon>
        <taxon>Orbiliaceae</taxon>
        <taxon>Arthrobotrys</taxon>
    </lineage>
</organism>
<reference evidence="2 3" key="1">
    <citation type="submission" date="2019-10" db="EMBL/GenBank/DDBJ databases">
        <authorList>
            <person name="Palmer J.M."/>
        </authorList>
    </citation>
    <scope>NUCLEOTIDE SEQUENCE [LARGE SCALE GENOMIC DNA]</scope>
    <source>
        <strain evidence="2 3">TWF506</strain>
    </source>
</reference>
<proteinExistence type="predicted"/>
<evidence type="ECO:0000313" key="2">
    <source>
        <dbReference type="EMBL" id="KAK6514042.1"/>
    </source>
</evidence>
<protein>
    <recommendedName>
        <fullName evidence="4">F-box domain-containing protein</fullName>
    </recommendedName>
</protein>
<accession>A0AAN8NJ41</accession>
<evidence type="ECO:0008006" key="4">
    <source>
        <dbReference type="Google" id="ProtNLM"/>
    </source>
</evidence>
<feature type="compositionally biased region" description="Basic and acidic residues" evidence="1">
    <location>
        <begin position="392"/>
        <end position="413"/>
    </location>
</feature>
<keyword evidence="3" id="KW-1185">Reference proteome</keyword>
<dbReference type="AlphaFoldDB" id="A0AAN8NJ41"/>
<dbReference type="Proteomes" id="UP001307849">
    <property type="component" value="Unassembled WGS sequence"/>
</dbReference>
<comment type="caution">
    <text evidence="2">The sequence shown here is derived from an EMBL/GenBank/DDBJ whole genome shotgun (WGS) entry which is preliminary data.</text>
</comment>
<feature type="compositionally biased region" description="Acidic residues" evidence="1">
    <location>
        <begin position="414"/>
        <end position="425"/>
    </location>
</feature>
<name>A0AAN8NJ41_9PEZI</name>
<gene>
    <name evidence="2" type="ORF">TWF506_008469</name>
</gene>
<evidence type="ECO:0000313" key="3">
    <source>
        <dbReference type="Proteomes" id="UP001307849"/>
    </source>
</evidence>
<evidence type="ECO:0000256" key="1">
    <source>
        <dbReference type="SAM" id="MobiDB-lite"/>
    </source>
</evidence>
<sequence>MASLTTLPAELLAQILSDPTLTSHDISNCSLISRRLYHFTADRKTKYSFHIDHRSQSTWNLITCILANPRIGARIRRIIVTWCRRDPHRPKSWTPQWLWKSQELEQIKSICEKYGVEFLYPVIEDGFNSEALLPFLLCLTPNLESLDMGRISPSMMKFGYSAETAVRVFKACERRFMAQNYKVRHNKDQMVYFDSRWGSSYRQNIMWTYSALNQQPIRLPGLLNLKHFRHGPSEPRRRDCKGWPAEYIGKVLLLPNIETATFYGAAAFDPTKGGNQYKPLAATPEFTSGKKSSVKQLEILNCDLECYDYSTLAEITGCLEVLRGVTPVPYWWRMEDRRASHMIDAFKKSNPKTLSANNISVKRATYCDMMFITASDVYFPFWTKDQEEDSEDRVKKSKDEEEGREYMESLIWKDEEEEEEEEEEKEATPEPSPESLYVCDHISECGCDEYFFDTGSVYEYTDYYGDAYDNYKWFWPDPEGDEDVVLRTRDVKGSKKRSHFVSLT</sequence>